<dbReference type="VEuPathDB" id="FungiDB:FUN_013429"/>
<feature type="compositionally biased region" description="Polar residues" evidence="1">
    <location>
        <begin position="56"/>
        <end position="81"/>
    </location>
</feature>
<feature type="region of interest" description="Disordered" evidence="1">
    <location>
        <begin position="56"/>
        <end position="87"/>
    </location>
</feature>
<dbReference type="VEuPathDB" id="FungiDB:RhiirFUN_020097"/>
<evidence type="ECO:0000256" key="1">
    <source>
        <dbReference type="SAM" id="MobiDB-lite"/>
    </source>
</evidence>
<comment type="caution">
    <text evidence="2">The sequence shown here is derived from an EMBL/GenBank/DDBJ whole genome shotgun (WGS) entry which is preliminary data.</text>
</comment>
<gene>
    <name evidence="2" type="ORF">CHRIB12_LOCUS13853</name>
</gene>
<organism evidence="2 3">
    <name type="scientific">Rhizophagus irregularis</name>
    <dbReference type="NCBI Taxonomy" id="588596"/>
    <lineage>
        <taxon>Eukaryota</taxon>
        <taxon>Fungi</taxon>
        <taxon>Fungi incertae sedis</taxon>
        <taxon>Mucoromycota</taxon>
        <taxon>Glomeromycotina</taxon>
        <taxon>Glomeromycetes</taxon>
        <taxon>Glomerales</taxon>
        <taxon>Glomeraceae</taxon>
        <taxon>Rhizophagus</taxon>
    </lineage>
</organism>
<evidence type="ECO:0000313" key="3">
    <source>
        <dbReference type="Proteomes" id="UP000684084"/>
    </source>
</evidence>
<name>A0A2I1EYK7_9GLOM</name>
<dbReference type="Proteomes" id="UP000684084">
    <property type="component" value="Unassembled WGS sequence"/>
</dbReference>
<reference evidence="2" key="1">
    <citation type="submission" date="2020-05" db="EMBL/GenBank/DDBJ databases">
        <authorList>
            <person name="Rincon C."/>
            <person name="Sanders R I."/>
            <person name="Robbins C."/>
            <person name="Chaturvedi A."/>
        </authorList>
    </citation>
    <scope>NUCLEOTIDE SEQUENCE</scope>
    <source>
        <strain evidence="2">CHB12</strain>
    </source>
</reference>
<proteinExistence type="predicted"/>
<dbReference type="VEuPathDB" id="FungiDB:RhiirA1_396176"/>
<dbReference type="AlphaFoldDB" id="A0A2I1EYK7"/>
<dbReference type="OrthoDB" id="2383056at2759"/>
<dbReference type="EMBL" id="CAGKOT010000031">
    <property type="protein sequence ID" value="CAB5373049.1"/>
    <property type="molecule type" value="Genomic_DNA"/>
</dbReference>
<accession>A0A2I1EYK7</accession>
<protein>
    <submittedName>
        <fullName evidence="2">Uncharacterized protein</fullName>
    </submittedName>
</protein>
<evidence type="ECO:0000313" key="2">
    <source>
        <dbReference type="EMBL" id="CAB5373049.1"/>
    </source>
</evidence>
<sequence>MLSSTTPNYHEFYNTSCFQHFKKRPFDQNDFDIEQSADNIYKKFKPTPLESLNSLSFQQPTSCTTPSRSFRLGTNHSSSPDLSKLNHDEQNLLSDTPRIIDLSTGEYLELIPSVDQLQKNRKPKRPIDSVENQDELSNSLGIMEENKEDLINDSLLHSPKRIRTSKEHMCNFIEEEEEEEEELDHRVHKPFDIIRELKTGYKANTADIPKKTQLSQSLLLHGHGKYPNIKFTVPYQKAITKYMRAQLQHLNNNMEYGNEGKELILYNPRNDGFKDYFVDSNDKIFETSKETMDLDLDGHNGDDEDQMDID</sequence>